<dbReference type="EMBL" id="MN176219">
    <property type="protein sequence ID" value="QFR56223.1"/>
    <property type="molecule type" value="Genomic_DNA"/>
</dbReference>
<dbReference type="GeneID" id="77850545"/>
<name>A0A5P8PHP5_9CAUD</name>
<dbReference type="Proteomes" id="UP000325623">
    <property type="component" value="Segment"/>
</dbReference>
<accession>A0A5P8PHP5</accession>
<dbReference type="RefSeq" id="YP_010644321.1">
    <property type="nucleotide sequence ID" value="NC_070624.1"/>
</dbReference>
<reference evidence="1 2" key="1">
    <citation type="submission" date="2019-07" db="EMBL/GenBank/DDBJ databases">
        <authorList>
            <person name="Tomko B.E."/>
            <person name="Krukonis G.P."/>
            <person name="Delesalle V.A."/>
        </authorList>
    </citation>
    <scope>NUCLEOTIDE SEQUENCE [LARGE SCALE GENOMIC DNA]</scope>
</reference>
<keyword evidence="2" id="KW-1185">Reference proteome</keyword>
<evidence type="ECO:0000313" key="2">
    <source>
        <dbReference type="Proteomes" id="UP000325623"/>
    </source>
</evidence>
<sequence>MRRFFNNSRKLAIKNAFKNTLRKNDREKDTLNPWCIRVCDVQAITEKDTKSDTETTQKRHRTI</sequence>
<gene>
    <name evidence="1" type="primary">10</name>
    <name evidence="1" type="ORF">000TH010_10</name>
</gene>
<protein>
    <submittedName>
        <fullName evidence="1">Uncharacterized protein</fullName>
    </submittedName>
</protein>
<dbReference type="KEGG" id="vg:77850545"/>
<evidence type="ECO:0000313" key="1">
    <source>
        <dbReference type="EMBL" id="QFR56223.1"/>
    </source>
</evidence>
<organism evidence="1 2">
    <name type="scientific">Bacillus phage 000TH010</name>
    <dbReference type="NCBI Taxonomy" id="2601652"/>
    <lineage>
        <taxon>Viruses</taxon>
        <taxon>Duplodnaviria</taxon>
        <taxon>Heunggongvirae</taxon>
        <taxon>Uroviricota</taxon>
        <taxon>Caudoviricetes</taxon>
        <taxon>Trautnerviridae</taxon>
        <taxon>Polsinellivirinae</taxon>
        <taxon>Rivavirus</taxon>
        <taxon>Rivavirus rv000TH010</taxon>
    </lineage>
</organism>
<proteinExistence type="predicted"/>